<evidence type="ECO:0000313" key="6">
    <source>
        <dbReference type="Proteomes" id="UP000254939"/>
    </source>
</evidence>
<keyword evidence="2" id="KW-0479">Metal-binding</keyword>
<keyword evidence="3" id="KW-0456">Lyase</keyword>
<dbReference type="GO" id="GO:0016832">
    <property type="term" value="F:aldehyde-lyase activity"/>
    <property type="evidence" value="ECO:0007669"/>
    <property type="project" value="TreeGrafter"/>
</dbReference>
<evidence type="ECO:0000256" key="1">
    <source>
        <dbReference type="ARBA" id="ARBA00005568"/>
    </source>
</evidence>
<proteinExistence type="inferred from homology"/>
<evidence type="ECO:0000259" key="4">
    <source>
        <dbReference type="Pfam" id="PF03328"/>
    </source>
</evidence>
<reference evidence="5 6" key="1">
    <citation type="submission" date="2017-03" db="EMBL/GenBank/DDBJ databases">
        <title>Genome analysis of Rhizobial strains effectives or ineffectives for nitrogen fixation isolated from bean seeds.</title>
        <authorList>
            <person name="Peralta H."/>
            <person name="Aguilar-Vera A."/>
            <person name="Mora Y."/>
            <person name="Vargas-Lagunas C."/>
            <person name="Girard L."/>
            <person name="Mora J."/>
        </authorList>
    </citation>
    <scope>NUCLEOTIDE SEQUENCE [LARGE SCALE GENOMIC DNA]</scope>
    <source>
        <strain evidence="5 6">CCGM3</strain>
    </source>
</reference>
<dbReference type="InterPro" id="IPR015813">
    <property type="entry name" value="Pyrv/PenolPyrv_kinase-like_dom"/>
</dbReference>
<comment type="similarity">
    <text evidence="1">Belongs to the HpcH/HpaI aldolase family.</text>
</comment>
<protein>
    <submittedName>
        <fullName evidence="5">4-hydroxy-2-oxovalerate aldolase</fullName>
    </submittedName>
</protein>
<evidence type="ECO:0000256" key="3">
    <source>
        <dbReference type="ARBA" id="ARBA00023239"/>
    </source>
</evidence>
<dbReference type="PANTHER" id="PTHR30502:SF0">
    <property type="entry name" value="PHOSPHOENOLPYRUVATE CARBOXYLASE FAMILY PROTEIN"/>
    <property type="match status" value="1"/>
</dbReference>
<dbReference type="InterPro" id="IPR005000">
    <property type="entry name" value="Aldolase/citrate-lyase_domain"/>
</dbReference>
<gene>
    <name evidence="5" type="ORF">B5K06_26385</name>
</gene>
<dbReference type="RefSeq" id="WP_114715086.1">
    <property type="nucleotide sequence ID" value="NZ_KZ857266.1"/>
</dbReference>
<dbReference type="EMBL" id="NAAC01000034">
    <property type="protein sequence ID" value="RDJ04827.1"/>
    <property type="molecule type" value="Genomic_DNA"/>
</dbReference>
<evidence type="ECO:0000256" key="2">
    <source>
        <dbReference type="ARBA" id="ARBA00022723"/>
    </source>
</evidence>
<evidence type="ECO:0000313" key="5">
    <source>
        <dbReference type="EMBL" id="RDJ04827.1"/>
    </source>
</evidence>
<dbReference type="SUPFAM" id="SSF51621">
    <property type="entry name" value="Phosphoenolpyruvate/pyruvate domain"/>
    <property type="match status" value="1"/>
</dbReference>
<dbReference type="Gene3D" id="3.20.20.60">
    <property type="entry name" value="Phosphoenolpyruvate-binding domains"/>
    <property type="match status" value="1"/>
</dbReference>
<dbReference type="GO" id="GO:0046872">
    <property type="term" value="F:metal ion binding"/>
    <property type="evidence" value="ECO:0007669"/>
    <property type="project" value="UniProtKB-KW"/>
</dbReference>
<sequence>MDDFRTKCLERALLVGTFSAIPHPVAVEVMAQSQPDFICIDWEHAQIGRERIEDLVRAADVHSVTAMVRVPGHAPEAIAAVLDAGAGGILVPRVSTAEQARAAVSATRYPPIGSRGVGPGRAAGYGYRIPDYLAKANETLLLAIQVETAEGLANIDEIVAVEGVDLIFIGPGDLSVSIDAMGPAGKDKLDRAIATITSAALHAGRAVGIFRPSPADVGRWRRAGISFFVLASDTMFLGAAVLDSLDAARKAGSSS</sequence>
<accession>A0A370KHM7</accession>
<dbReference type="PANTHER" id="PTHR30502">
    <property type="entry name" value="2-KETO-3-DEOXY-L-RHAMNONATE ALDOLASE"/>
    <property type="match status" value="1"/>
</dbReference>
<organism evidence="5 6">
    <name type="scientific">Rhizobium grahamii</name>
    <dbReference type="NCBI Taxonomy" id="1120045"/>
    <lineage>
        <taxon>Bacteria</taxon>
        <taxon>Pseudomonadati</taxon>
        <taxon>Pseudomonadota</taxon>
        <taxon>Alphaproteobacteria</taxon>
        <taxon>Hyphomicrobiales</taxon>
        <taxon>Rhizobiaceae</taxon>
        <taxon>Rhizobium/Agrobacterium group</taxon>
        <taxon>Rhizobium</taxon>
    </lineage>
</organism>
<feature type="domain" description="HpcH/HpaI aldolase/citrate lyase" evidence="4">
    <location>
        <begin position="16"/>
        <end position="236"/>
    </location>
</feature>
<comment type="caution">
    <text evidence="5">The sequence shown here is derived from an EMBL/GenBank/DDBJ whole genome shotgun (WGS) entry which is preliminary data.</text>
</comment>
<dbReference type="Pfam" id="PF03328">
    <property type="entry name" value="HpcH_HpaI"/>
    <property type="match status" value="1"/>
</dbReference>
<dbReference type="InterPro" id="IPR040442">
    <property type="entry name" value="Pyrv_kinase-like_dom_sf"/>
</dbReference>
<dbReference type="AlphaFoldDB" id="A0A370KHM7"/>
<name>A0A370KHM7_9HYPH</name>
<dbReference type="OrthoDB" id="9802624at2"/>
<dbReference type="GO" id="GO:0005737">
    <property type="term" value="C:cytoplasm"/>
    <property type="evidence" value="ECO:0007669"/>
    <property type="project" value="TreeGrafter"/>
</dbReference>
<dbReference type="Proteomes" id="UP000254939">
    <property type="component" value="Unassembled WGS sequence"/>
</dbReference>
<dbReference type="InterPro" id="IPR050251">
    <property type="entry name" value="HpcH-HpaI_aldolase"/>
</dbReference>